<keyword evidence="2" id="KW-1185">Reference proteome</keyword>
<organism evidence="1 2">
    <name type="scientific">Pistacia atlantica</name>
    <dbReference type="NCBI Taxonomy" id="434234"/>
    <lineage>
        <taxon>Eukaryota</taxon>
        <taxon>Viridiplantae</taxon>
        <taxon>Streptophyta</taxon>
        <taxon>Embryophyta</taxon>
        <taxon>Tracheophyta</taxon>
        <taxon>Spermatophyta</taxon>
        <taxon>Magnoliopsida</taxon>
        <taxon>eudicotyledons</taxon>
        <taxon>Gunneridae</taxon>
        <taxon>Pentapetalae</taxon>
        <taxon>rosids</taxon>
        <taxon>malvids</taxon>
        <taxon>Sapindales</taxon>
        <taxon>Anacardiaceae</taxon>
        <taxon>Pistacia</taxon>
    </lineage>
</organism>
<sequence>MLLESVSSTAKRAEEFLTLLNENKINLEAPFHIKDYFNALNLRCVERLYGDHGLDMMDILRKNPALALPVILTPLKLKQDEWTRCRSDFNKVWAEIYAENRYKSLDHRSFYLKQQDSKNLSTKYKLNFVAKLKISEQEMLIVVSGSFTHICLFPALVAEIKELKENKLAEDNVLFAIAAGHQQPGRSLVGDHMSVIVQTVSAVAIAFTMGLVIAWRLAFVVIAVHPLIIVCFYTRKVLPKNMSKKAMKAQEESTKLAGEAVSNLRTVTAFSSQDNIPKMLGKAQEGPITESVEESGYYGVGLALSQSLTSCTWASDFWYATAGSITTDLARGSDAVRLVFAILERYTRIQPDDSEGYKAEKITGHIELQDVHFAYPARPDVMIFKGVSINIEAGKSIALVGQSGSGKSTIISLIERFYDPSKGIVKIDGRDIRSYNLKSLRRHIALVSQEPTLFAGTIRENIIYGVDDNIDEFEIIEAAKAANAHDFIAGLNDGYDTRCGERGVQLSGGQKQRIALARAILKKATVLLLDEATSALDSQSEKLVQDALEHMMIGRTTVMVAHRLSTIQNCDLIAVLDKGQVIERGNHHSLLAKGSIGAYYSLVNLQRRTDTNTHSTINQI</sequence>
<accession>A0ACC1BL92</accession>
<comment type="caution">
    <text evidence="1">The sequence shown here is derived from an EMBL/GenBank/DDBJ whole genome shotgun (WGS) entry which is preliminary data.</text>
</comment>
<dbReference type="Proteomes" id="UP001164250">
    <property type="component" value="Chromosome 4"/>
</dbReference>
<reference evidence="2" key="1">
    <citation type="journal article" date="2023" name="G3 (Bethesda)">
        <title>Genome assembly and association tests identify interacting loci associated with vigor, precocity, and sex in interspecific pistachio rootstocks.</title>
        <authorList>
            <person name="Palmer W."/>
            <person name="Jacygrad E."/>
            <person name="Sagayaradj S."/>
            <person name="Cavanaugh K."/>
            <person name="Han R."/>
            <person name="Bertier L."/>
            <person name="Beede B."/>
            <person name="Kafkas S."/>
            <person name="Golino D."/>
            <person name="Preece J."/>
            <person name="Michelmore R."/>
        </authorList>
    </citation>
    <scope>NUCLEOTIDE SEQUENCE [LARGE SCALE GENOMIC DNA]</scope>
</reference>
<gene>
    <name evidence="1" type="ORF">Patl1_22030</name>
</gene>
<dbReference type="EMBL" id="CM047900">
    <property type="protein sequence ID" value="KAJ0099810.1"/>
    <property type="molecule type" value="Genomic_DNA"/>
</dbReference>
<protein>
    <submittedName>
        <fullName evidence="1">Uncharacterized protein</fullName>
    </submittedName>
</protein>
<proteinExistence type="predicted"/>
<evidence type="ECO:0000313" key="2">
    <source>
        <dbReference type="Proteomes" id="UP001164250"/>
    </source>
</evidence>
<name>A0ACC1BL92_9ROSI</name>
<evidence type="ECO:0000313" key="1">
    <source>
        <dbReference type="EMBL" id="KAJ0099810.1"/>
    </source>
</evidence>